<dbReference type="EMBL" id="CP101751">
    <property type="protein sequence ID" value="UUC46644.1"/>
    <property type="molecule type" value="Genomic_DNA"/>
</dbReference>
<name>A0ABY5IUZ9_9FLAO</name>
<proteinExistence type="predicted"/>
<keyword evidence="3" id="KW-1185">Reference proteome</keyword>
<dbReference type="Proteomes" id="UP001059844">
    <property type="component" value="Chromosome"/>
</dbReference>
<organism evidence="2 3">
    <name type="scientific">Flavobacterium cerinum</name>
    <dbReference type="NCBI Taxonomy" id="2502784"/>
    <lineage>
        <taxon>Bacteria</taxon>
        <taxon>Pseudomonadati</taxon>
        <taxon>Bacteroidota</taxon>
        <taxon>Flavobacteriia</taxon>
        <taxon>Flavobacteriales</taxon>
        <taxon>Flavobacteriaceae</taxon>
        <taxon>Flavobacterium</taxon>
    </lineage>
</organism>
<evidence type="ECO:0000256" key="1">
    <source>
        <dbReference type="SAM" id="Phobius"/>
    </source>
</evidence>
<feature type="transmembrane region" description="Helical" evidence="1">
    <location>
        <begin position="204"/>
        <end position="224"/>
    </location>
</feature>
<feature type="transmembrane region" description="Helical" evidence="1">
    <location>
        <begin position="84"/>
        <end position="104"/>
    </location>
</feature>
<feature type="transmembrane region" description="Helical" evidence="1">
    <location>
        <begin position="162"/>
        <end position="183"/>
    </location>
</feature>
<feature type="transmembrane region" description="Helical" evidence="1">
    <location>
        <begin position="42"/>
        <end position="63"/>
    </location>
</feature>
<feature type="transmembrane region" description="Helical" evidence="1">
    <location>
        <begin position="20"/>
        <end position="36"/>
    </location>
</feature>
<keyword evidence="1" id="KW-0472">Membrane</keyword>
<dbReference type="RefSeq" id="WP_256552305.1">
    <property type="nucleotide sequence ID" value="NZ_CP101751.1"/>
</dbReference>
<accession>A0ABY5IUZ9</accession>
<keyword evidence="1" id="KW-1133">Transmembrane helix</keyword>
<sequence length="391" mass="45636">MRTKNRNRIAHISGNTIRQLIVSVFGMAIPFLVIHFSQKEIWGSFVSILLYTLFAVQVINWGNKEYMLRLFSLLPNKIKKNYSRILYSRLPLVFLFTIGSLLLFPLSYTFYIFIWILGRYFNHSTEALVIYEKKFNASILIETASFFVFLLPFYLLKDDFGIYSLLVNYSFYQFIRGTGYFLLFQKYLSAENMKTDTSYFKQAFPFFVLSILGFFTSKIDVYIIDYFENRTIVANYQVLNSLLVFAMSVAAFIYAPFTKNIYRNNKTTVAKIQKQLSLLGLFLVPIGLLFIHLITVFYLKTQFSFWFYSIAFFYVYPSFVYGIKIVELFKNHREKTVIKILLTGTLINTIISTILVYLNYGMSGALFGSAIAQLVQLILTVKPSLLKFEKE</sequence>
<evidence type="ECO:0000313" key="3">
    <source>
        <dbReference type="Proteomes" id="UP001059844"/>
    </source>
</evidence>
<gene>
    <name evidence="2" type="ORF">NOX80_05455</name>
</gene>
<evidence type="ECO:0000313" key="2">
    <source>
        <dbReference type="EMBL" id="UUC46644.1"/>
    </source>
</evidence>
<keyword evidence="1" id="KW-0812">Transmembrane</keyword>
<protein>
    <recommendedName>
        <fullName evidence="4">Polysaccharide biosynthesis protein C-terminal domain-containing protein</fullName>
    </recommendedName>
</protein>
<feature type="transmembrane region" description="Helical" evidence="1">
    <location>
        <begin position="305"/>
        <end position="326"/>
    </location>
</feature>
<feature type="transmembrane region" description="Helical" evidence="1">
    <location>
        <begin position="338"/>
        <end position="358"/>
    </location>
</feature>
<reference evidence="2" key="1">
    <citation type="submission" date="2022-07" db="EMBL/GenBank/DDBJ databases">
        <title>Isolation, identification, and degradation of a PFOSA degrading strain from sewage treatment plant.</title>
        <authorList>
            <person name="Zhang L."/>
            <person name="Huo Y."/>
        </authorList>
    </citation>
    <scope>NUCLEOTIDE SEQUENCE</scope>
    <source>
        <strain evidence="2">C1</strain>
    </source>
</reference>
<feature type="transmembrane region" description="Helical" evidence="1">
    <location>
        <begin position="278"/>
        <end position="299"/>
    </location>
</feature>
<feature type="transmembrane region" description="Helical" evidence="1">
    <location>
        <begin position="236"/>
        <end position="257"/>
    </location>
</feature>
<evidence type="ECO:0008006" key="4">
    <source>
        <dbReference type="Google" id="ProtNLM"/>
    </source>
</evidence>